<evidence type="ECO:0000313" key="4">
    <source>
        <dbReference type="EMBL" id="KKM22507.1"/>
    </source>
</evidence>
<sequence length="182" mass="21062">MKKYQIIYADCPWRYEFSKSDSRQIENQYPTMTVQEICSLVVPSANDSVAYLWATAPKLIEALSVMKAWGFDYKTHAIWDKEIIGMGYWFRGQHELLLVGTKGHFSPPEQSLRIASIIKSRRNSHSKKPSVVMDYIESWYPEATKIEMFSRCKRMGWDSWGNEVDSDIGLATVKEVNHAREA</sequence>
<dbReference type="SUPFAM" id="SSF53335">
    <property type="entry name" value="S-adenosyl-L-methionine-dependent methyltransferases"/>
    <property type="match status" value="1"/>
</dbReference>
<name>A0A0F9I4Q0_9ZZZZ</name>
<dbReference type="PANTHER" id="PTHR12829:SF7">
    <property type="entry name" value="N6-ADENOSINE-METHYLTRANSFERASE CATALYTIC SUBUNIT"/>
    <property type="match status" value="1"/>
</dbReference>
<dbReference type="GO" id="GO:0032259">
    <property type="term" value="P:methylation"/>
    <property type="evidence" value="ECO:0007669"/>
    <property type="project" value="UniProtKB-KW"/>
</dbReference>
<dbReference type="AlphaFoldDB" id="A0A0F9I4Q0"/>
<evidence type="ECO:0000256" key="2">
    <source>
        <dbReference type="ARBA" id="ARBA00022679"/>
    </source>
</evidence>
<evidence type="ECO:0008006" key="5">
    <source>
        <dbReference type="Google" id="ProtNLM"/>
    </source>
</evidence>
<keyword evidence="1" id="KW-0489">Methyltransferase</keyword>
<evidence type="ECO:0000256" key="3">
    <source>
        <dbReference type="ARBA" id="ARBA00022691"/>
    </source>
</evidence>
<dbReference type="GO" id="GO:0001734">
    <property type="term" value="F:mRNA m(6)A methyltransferase activity"/>
    <property type="evidence" value="ECO:0007669"/>
    <property type="project" value="UniProtKB-ARBA"/>
</dbReference>
<protein>
    <recommendedName>
        <fullName evidence="5">DNA methyltransferase</fullName>
    </recommendedName>
</protein>
<dbReference type="Pfam" id="PF05063">
    <property type="entry name" value="MT-A70"/>
    <property type="match status" value="1"/>
</dbReference>
<dbReference type="PANTHER" id="PTHR12829">
    <property type="entry name" value="N6-ADENOSINE-METHYLTRANSFERASE"/>
    <property type="match status" value="1"/>
</dbReference>
<organism evidence="4">
    <name type="scientific">marine sediment metagenome</name>
    <dbReference type="NCBI Taxonomy" id="412755"/>
    <lineage>
        <taxon>unclassified sequences</taxon>
        <taxon>metagenomes</taxon>
        <taxon>ecological metagenomes</taxon>
    </lineage>
</organism>
<dbReference type="InterPro" id="IPR029063">
    <property type="entry name" value="SAM-dependent_MTases_sf"/>
</dbReference>
<keyword evidence="3" id="KW-0949">S-adenosyl-L-methionine</keyword>
<comment type="caution">
    <text evidence="4">The sequence shown here is derived from an EMBL/GenBank/DDBJ whole genome shotgun (WGS) entry which is preliminary data.</text>
</comment>
<proteinExistence type="predicted"/>
<dbReference type="EMBL" id="LAZR01013320">
    <property type="protein sequence ID" value="KKM22507.1"/>
    <property type="molecule type" value="Genomic_DNA"/>
</dbReference>
<evidence type="ECO:0000256" key="1">
    <source>
        <dbReference type="ARBA" id="ARBA00022603"/>
    </source>
</evidence>
<reference evidence="4" key="1">
    <citation type="journal article" date="2015" name="Nature">
        <title>Complex archaea that bridge the gap between prokaryotes and eukaryotes.</title>
        <authorList>
            <person name="Spang A."/>
            <person name="Saw J.H."/>
            <person name="Jorgensen S.L."/>
            <person name="Zaremba-Niedzwiedzka K."/>
            <person name="Martijn J."/>
            <person name="Lind A.E."/>
            <person name="van Eijk R."/>
            <person name="Schleper C."/>
            <person name="Guy L."/>
            <person name="Ettema T.J."/>
        </authorList>
    </citation>
    <scope>NUCLEOTIDE SEQUENCE</scope>
</reference>
<accession>A0A0F9I4Q0</accession>
<dbReference type="PROSITE" id="PS51143">
    <property type="entry name" value="MT_A70"/>
    <property type="match status" value="1"/>
</dbReference>
<dbReference type="InterPro" id="IPR007757">
    <property type="entry name" value="MT-A70-like"/>
</dbReference>
<keyword evidence="2" id="KW-0808">Transferase</keyword>
<gene>
    <name evidence="4" type="ORF">LCGC14_1624640</name>
</gene>